<proteinExistence type="inferred from homology"/>
<sequence>MGRDADGGTDVGGTDAGGTVGGTGGTVGGAGAAAPGTVREVFGAFLRLGLTSFGGPVAHLGFFREAFVQRRRWLSDRAYADLVALCQFLPGPASSQVGMALGLQRAGWAGMLAAWAAFTLPSAVLLVGFAYGAAALDGAGTGWLDGLKAAAAAVVAQAVLGMARTLTPDLRRGCIAAAVLVVVLLLPHPLTQIGAIVGAGLLGLLLLRTVGPPAPSDAADAREQDLSVPEVRRVPRAVSVASLALFTVLLVLLPVLAALTGSAVLRLTEVFYRAGALVFGGGHVVLPLLEAGTVPSGLVPADAFLAGYGAAQAVPGPLFTFAAYLGAVAQVPPGGVVGAALALAAVFLPSMLLVLGVLPFWDRLRRRPRPRRALAGVNAGVVGLLAAALYNPVITTGITTPALAGLAAVAFAALAFGRVPPWAVVIGAGAAGWLLF</sequence>
<name>A0A078MQ20_9MICC</name>
<feature type="transmembrane region" description="Helical" evidence="8">
    <location>
        <begin position="237"/>
        <end position="258"/>
    </location>
</feature>
<reference evidence="9" key="1">
    <citation type="submission" date="2014-07" db="EMBL/GenBank/DDBJ databases">
        <authorList>
            <person name="Urmite Genomes Urmite Genomes"/>
        </authorList>
    </citation>
    <scope>NUCLEOTIDE SEQUENCE</scope>
    <source>
        <strain evidence="9">11W110_air</strain>
    </source>
</reference>
<feature type="transmembrane region" description="Helical" evidence="8">
    <location>
        <begin position="112"/>
        <end position="134"/>
    </location>
</feature>
<feature type="transmembrane region" description="Helical" evidence="8">
    <location>
        <begin position="336"/>
        <end position="361"/>
    </location>
</feature>
<accession>A0A078MQ20</accession>
<dbReference type="Pfam" id="PF02417">
    <property type="entry name" value="Chromate_transp"/>
    <property type="match status" value="2"/>
</dbReference>
<feature type="transmembrane region" description="Helical" evidence="8">
    <location>
        <begin position="44"/>
        <end position="63"/>
    </location>
</feature>
<feature type="transmembrane region" description="Helical" evidence="8">
    <location>
        <begin position="373"/>
        <end position="390"/>
    </location>
</feature>
<dbReference type="GO" id="GO:0005886">
    <property type="term" value="C:plasma membrane"/>
    <property type="evidence" value="ECO:0007669"/>
    <property type="project" value="UniProtKB-SubCell"/>
</dbReference>
<evidence type="ECO:0000313" key="9">
    <source>
        <dbReference type="EMBL" id="CEA09318.1"/>
    </source>
</evidence>
<keyword evidence="6 8" id="KW-0472">Membrane</keyword>
<evidence type="ECO:0000256" key="7">
    <source>
        <dbReference type="SAM" id="MobiDB-lite"/>
    </source>
</evidence>
<dbReference type="PANTHER" id="PTHR33567">
    <property type="entry name" value="CHROMATE ION TRANSPORTER (EUROFUNG)"/>
    <property type="match status" value="1"/>
</dbReference>
<gene>
    <name evidence="9" type="primary">srpC</name>
    <name evidence="9" type="ORF">BN1051_02686</name>
</gene>
<dbReference type="PIRSF" id="PIRSF004810">
    <property type="entry name" value="ChrA"/>
    <property type="match status" value="1"/>
</dbReference>
<comment type="subcellular location">
    <subcellularLocation>
        <location evidence="1">Cell membrane</location>
        <topology evidence="1">Multi-pass membrane protein</topology>
    </subcellularLocation>
</comment>
<dbReference type="PANTHER" id="PTHR33567:SF3">
    <property type="entry name" value="CHROMATE ION TRANSPORTER (EUROFUNG)"/>
    <property type="match status" value="1"/>
</dbReference>
<dbReference type="InterPro" id="IPR003370">
    <property type="entry name" value="Chromate_transpt"/>
</dbReference>
<dbReference type="GO" id="GO:0015109">
    <property type="term" value="F:chromate transmembrane transporter activity"/>
    <property type="evidence" value="ECO:0007669"/>
    <property type="project" value="InterPro"/>
</dbReference>
<evidence type="ECO:0000256" key="2">
    <source>
        <dbReference type="ARBA" id="ARBA00005262"/>
    </source>
</evidence>
<dbReference type="NCBIfam" id="TIGR00937">
    <property type="entry name" value="2A51"/>
    <property type="match status" value="1"/>
</dbReference>
<feature type="transmembrane region" description="Helical" evidence="8">
    <location>
        <begin position="146"/>
        <end position="163"/>
    </location>
</feature>
<feature type="transmembrane region" description="Helical" evidence="8">
    <location>
        <begin position="270"/>
        <end position="289"/>
    </location>
</feature>
<keyword evidence="5 8" id="KW-1133">Transmembrane helix</keyword>
<dbReference type="EMBL" id="LN483072">
    <property type="protein sequence ID" value="CEA09318.1"/>
    <property type="molecule type" value="Genomic_DNA"/>
</dbReference>
<feature type="compositionally biased region" description="Gly residues" evidence="7">
    <location>
        <begin position="9"/>
        <end position="20"/>
    </location>
</feature>
<evidence type="ECO:0000256" key="1">
    <source>
        <dbReference type="ARBA" id="ARBA00004651"/>
    </source>
</evidence>
<keyword evidence="3" id="KW-1003">Cell membrane</keyword>
<dbReference type="AlphaFoldDB" id="A0A078MQ20"/>
<feature type="transmembrane region" description="Helical" evidence="8">
    <location>
        <begin position="175"/>
        <end position="207"/>
    </location>
</feature>
<evidence type="ECO:0000256" key="4">
    <source>
        <dbReference type="ARBA" id="ARBA00022692"/>
    </source>
</evidence>
<evidence type="ECO:0000256" key="3">
    <source>
        <dbReference type="ARBA" id="ARBA00022475"/>
    </source>
</evidence>
<protein>
    <submittedName>
        <fullName evidence="9">Putative chromate transport protein</fullName>
    </submittedName>
</protein>
<dbReference type="PATRIC" id="fig|1461584.3.peg.2659"/>
<dbReference type="InterPro" id="IPR014047">
    <property type="entry name" value="Chr_Tranpt_l_chain"/>
</dbReference>
<evidence type="ECO:0000256" key="5">
    <source>
        <dbReference type="ARBA" id="ARBA00022989"/>
    </source>
</evidence>
<evidence type="ECO:0000256" key="8">
    <source>
        <dbReference type="SAM" id="Phobius"/>
    </source>
</evidence>
<evidence type="ECO:0000256" key="6">
    <source>
        <dbReference type="ARBA" id="ARBA00023136"/>
    </source>
</evidence>
<comment type="similarity">
    <text evidence="2">Belongs to the chromate ion transporter (CHR) (TC 2.A.51) family.</text>
</comment>
<feature type="transmembrane region" description="Helical" evidence="8">
    <location>
        <begin position="402"/>
        <end position="435"/>
    </location>
</feature>
<keyword evidence="4 8" id="KW-0812">Transmembrane</keyword>
<organism evidence="9">
    <name type="scientific">Arthrobacter saudimassiliensis</name>
    <dbReference type="NCBI Taxonomy" id="1461584"/>
    <lineage>
        <taxon>Bacteria</taxon>
        <taxon>Bacillati</taxon>
        <taxon>Actinomycetota</taxon>
        <taxon>Actinomycetes</taxon>
        <taxon>Micrococcales</taxon>
        <taxon>Micrococcaceae</taxon>
        <taxon>Arthrobacter</taxon>
    </lineage>
</organism>
<feature type="region of interest" description="Disordered" evidence="7">
    <location>
        <begin position="1"/>
        <end position="20"/>
    </location>
</feature>